<evidence type="ECO:0000256" key="1">
    <source>
        <dbReference type="SAM" id="SignalP"/>
    </source>
</evidence>
<evidence type="ECO:0000313" key="2">
    <source>
        <dbReference type="EMBL" id="MBS0125417.1"/>
    </source>
</evidence>
<accession>A0A8J8B8E4</accession>
<dbReference type="Pfam" id="PF16156">
    <property type="entry name" value="DUF4864"/>
    <property type="match status" value="1"/>
</dbReference>
<feature type="signal peptide" evidence="1">
    <location>
        <begin position="1"/>
        <end position="20"/>
    </location>
</feature>
<name>A0A8J8B8E4_9RHOB</name>
<protein>
    <submittedName>
        <fullName evidence="2">DUF4864 domain-containing protein</fullName>
    </submittedName>
</protein>
<dbReference type="RefSeq" id="WP_212537389.1">
    <property type="nucleotide sequence ID" value="NZ_JAGTUU010000006.1"/>
</dbReference>
<dbReference type="SUPFAM" id="SSF54427">
    <property type="entry name" value="NTF2-like"/>
    <property type="match status" value="1"/>
</dbReference>
<evidence type="ECO:0000313" key="3">
    <source>
        <dbReference type="Proteomes" id="UP000681356"/>
    </source>
</evidence>
<dbReference type="EMBL" id="JAGTUU010000006">
    <property type="protein sequence ID" value="MBS0125417.1"/>
    <property type="molecule type" value="Genomic_DNA"/>
</dbReference>
<gene>
    <name evidence="2" type="ORF">KB874_15105</name>
</gene>
<dbReference type="Proteomes" id="UP000681356">
    <property type="component" value="Unassembled WGS sequence"/>
</dbReference>
<dbReference type="InterPro" id="IPR032710">
    <property type="entry name" value="NTF2-like_dom_sf"/>
</dbReference>
<keyword evidence="1" id="KW-0732">Signal</keyword>
<reference evidence="2" key="1">
    <citation type="submission" date="2021-04" db="EMBL/GenBank/DDBJ databases">
        <authorList>
            <person name="Yoon J."/>
        </authorList>
    </citation>
    <scope>NUCLEOTIDE SEQUENCE</scope>
    <source>
        <strain evidence="2">KMU-90</strain>
    </source>
</reference>
<sequence length="136" mass="15339">MRMILLSLVAVLGLATAPRAQEDAASGIRHTIESQIEAFQRDDFDRAFTYASPSIQQMFRTPENFGAMVRNGYPMVWRPQDLSFGELRETGEYSLQTVIVQDGTGRFHALEYTMQRLGADWRIAGVRFIPAPEPSV</sequence>
<proteinExistence type="predicted"/>
<keyword evidence="3" id="KW-1185">Reference proteome</keyword>
<organism evidence="2 3">
    <name type="scientific">Thetidibacter halocola</name>
    <dbReference type="NCBI Taxonomy" id="2827239"/>
    <lineage>
        <taxon>Bacteria</taxon>
        <taxon>Pseudomonadati</taxon>
        <taxon>Pseudomonadota</taxon>
        <taxon>Alphaproteobacteria</taxon>
        <taxon>Rhodobacterales</taxon>
        <taxon>Roseobacteraceae</taxon>
        <taxon>Thetidibacter</taxon>
    </lineage>
</organism>
<dbReference type="AlphaFoldDB" id="A0A8J8B8E4"/>
<comment type="caution">
    <text evidence="2">The sequence shown here is derived from an EMBL/GenBank/DDBJ whole genome shotgun (WGS) entry which is preliminary data.</text>
</comment>
<feature type="chain" id="PRO_5035248342" evidence="1">
    <location>
        <begin position="21"/>
        <end position="136"/>
    </location>
</feature>
<dbReference type="InterPro" id="IPR032347">
    <property type="entry name" value="DUF4864"/>
</dbReference>